<keyword evidence="4" id="KW-1185">Reference proteome</keyword>
<proteinExistence type="predicted"/>
<dbReference type="AlphaFoldDB" id="A0A9N9CAA7"/>
<evidence type="ECO:0000259" key="2">
    <source>
        <dbReference type="PROSITE" id="PS50033"/>
    </source>
</evidence>
<dbReference type="GO" id="GO:0043130">
    <property type="term" value="F:ubiquitin binding"/>
    <property type="evidence" value="ECO:0007669"/>
    <property type="project" value="TreeGrafter"/>
</dbReference>
<feature type="domain" description="UBX" evidence="2">
    <location>
        <begin position="438"/>
        <end position="512"/>
    </location>
</feature>
<dbReference type="SMART" id="SM00594">
    <property type="entry name" value="UAS"/>
    <property type="match status" value="1"/>
</dbReference>
<evidence type="ECO:0000313" key="3">
    <source>
        <dbReference type="EMBL" id="CAG8594662.1"/>
    </source>
</evidence>
<dbReference type="PROSITE" id="PS50033">
    <property type="entry name" value="UBX"/>
    <property type="match status" value="1"/>
</dbReference>
<dbReference type="InterPro" id="IPR036249">
    <property type="entry name" value="Thioredoxin-like_sf"/>
</dbReference>
<dbReference type="Pfam" id="PF00789">
    <property type="entry name" value="UBX"/>
    <property type="match status" value="1"/>
</dbReference>
<dbReference type="CDD" id="cd01767">
    <property type="entry name" value="UBX"/>
    <property type="match status" value="1"/>
</dbReference>
<dbReference type="OrthoDB" id="270602at2759"/>
<dbReference type="GO" id="GO:0005634">
    <property type="term" value="C:nucleus"/>
    <property type="evidence" value="ECO:0007669"/>
    <property type="project" value="TreeGrafter"/>
</dbReference>
<dbReference type="CDD" id="cd02958">
    <property type="entry name" value="UAS"/>
    <property type="match status" value="1"/>
</dbReference>
<dbReference type="SUPFAM" id="SSF46934">
    <property type="entry name" value="UBA-like"/>
    <property type="match status" value="1"/>
</dbReference>
<dbReference type="Gene3D" id="3.10.20.90">
    <property type="entry name" value="Phosphatidylinositol 3-kinase Catalytic Subunit, Chain A, domain 1"/>
    <property type="match status" value="1"/>
</dbReference>
<dbReference type="InterPro" id="IPR006577">
    <property type="entry name" value="UAS"/>
</dbReference>
<organism evidence="3 4">
    <name type="scientific">Ambispora leptoticha</name>
    <dbReference type="NCBI Taxonomy" id="144679"/>
    <lineage>
        <taxon>Eukaryota</taxon>
        <taxon>Fungi</taxon>
        <taxon>Fungi incertae sedis</taxon>
        <taxon>Mucoromycota</taxon>
        <taxon>Glomeromycotina</taxon>
        <taxon>Glomeromycetes</taxon>
        <taxon>Archaeosporales</taxon>
        <taxon>Ambisporaceae</taxon>
        <taxon>Ambispora</taxon>
    </lineage>
</organism>
<dbReference type="CDD" id="cd14348">
    <property type="entry name" value="UBA_p47"/>
    <property type="match status" value="1"/>
</dbReference>
<dbReference type="Pfam" id="PF14555">
    <property type="entry name" value="UBA_4"/>
    <property type="match status" value="1"/>
</dbReference>
<comment type="caution">
    <text evidence="3">The sequence shown here is derived from an EMBL/GenBank/DDBJ whole genome shotgun (WGS) entry which is preliminary data.</text>
</comment>
<dbReference type="SUPFAM" id="SSF54236">
    <property type="entry name" value="Ubiquitin-like"/>
    <property type="match status" value="1"/>
</dbReference>
<gene>
    <name evidence="3" type="ORF">ALEPTO_LOCUS7862</name>
</gene>
<dbReference type="PANTHER" id="PTHR23322">
    <property type="entry name" value="FAS-ASSOCIATED PROTEIN"/>
    <property type="match status" value="1"/>
</dbReference>
<dbReference type="InterPro" id="IPR029071">
    <property type="entry name" value="Ubiquitin-like_domsf"/>
</dbReference>
<sequence length="513" mass="58206">MLDKKLTTLIWILTIALQFFQITTPKTNNMTTIASFDDASLYNKKLDLNDSTPNTFSLRRSVSVRLTKSTSPKSSLKTMAANITISEEDIANFCRVTNASPTVARTYLTVSDGNVEQAITLFLESGGVDLSSLVGSQQQSSDRDLSDIDAESELERDAAFARRLAEENNRVDDAALARQLAEEPVDENYVRAPIPPVREVLVGESDADDSITDALFRSGYYSSSDQGQSAFDILFRPPYDIMHKEDFEKTRARARNENKWLMVNIQADNDFSCMGLNRDLWSNNTVKDVIRAHFYFLQFNINHPEGRRYNSFYPIENYPHIAIIDPRTGERLKVWNKQMESAEFIISVTDFLERHSLSDLSSKIKIENVREVKGISDMTEEEQMNAAMLESMNNRPSISNNGEETPIVAETESTHESPGTNTVFDTIKPVQREEPPVGEANVTRIQFRLPDSSKKVRRFRKSDPLLYLFQYIKSEFVPDQPFELVFNRQQLIEKIDQTIQEAGLENASVSVGL</sequence>
<evidence type="ECO:0000256" key="1">
    <source>
        <dbReference type="SAM" id="SignalP"/>
    </source>
</evidence>
<dbReference type="InterPro" id="IPR009060">
    <property type="entry name" value="UBA-like_sf"/>
</dbReference>
<dbReference type="SUPFAM" id="SSF52833">
    <property type="entry name" value="Thioredoxin-like"/>
    <property type="match status" value="1"/>
</dbReference>
<dbReference type="InterPro" id="IPR001012">
    <property type="entry name" value="UBX_dom"/>
</dbReference>
<dbReference type="Pfam" id="PF13899">
    <property type="entry name" value="Thioredoxin_7"/>
    <property type="match status" value="1"/>
</dbReference>
<accession>A0A9N9CAA7</accession>
<dbReference type="InterPro" id="IPR050730">
    <property type="entry name" value="UBX_domain-protein"/>
</dbReference>
<dbReference type="Proteomes" id="UP000789508">
    <property type="component" value="Unassembled WGS sequence"/>
</dbReference>
<evidence type="ECO:0000313" key="4">
    <source>
        <dbReference type="Proteomes" id="UP000789508"/>
    </source>
</evidence>
<dbReference type="EMBL" id="CAJVPS010003794">
    <property type="protein sequence ID" value="CAG8594662.1"/>
    <property type="molecule type" value="Genomic_DNA"/>
</dbReference>
<dbReference type="Gene3D" id="3.40.30.10">
    <property type="entry name" value="Glutaredoxin"/>
    <property type="match status" value="1"/>
</dbReference>
<dbReference type="GO" id="GO:0043161">
    <property type="term" value="P:proteasome-mediated ubiquitin-dependent protein catabolic process"/>
    <property type="evidence" value="ECO:0007669"/>
    <property type="project" value="TreeGrafter"/>
</dbReference>
<feature type="signal peptide" evidence="1">
    <location>
        <begin position="1"/>
        <end position="25"/>
    </location>
</feature>
<reference evidence="3" key="1">
    <citation type="submission" date="2021-06" db="EMBL/GenBank/DDBJ databases">
        <authorList>
            <person name="Kallberg Y."/>
            <person name="Tangrot J."/>
            <person name="Rosling A."/>
        </authorList>
    </citation>
    <scope>NUCLEOTIDE SEQUENCE</scope>
    <source>
        <strain evidence="3">FL130A</strain>
    </source>
</reference>
<dbReference type="PANTHER" id="PTHR23322:SF6">
    <property type="entry name" value="UBX DOMAIN-CONTAINING PROTEIN 7"/>
    <property type="match status" value="1"/>
</dbReference>
<protein>
    <submittedName>
        <fullName evidence="3">12154_t:CDS:1</fullName>
    </submittedName>
</protein>
<dbReference type="Gene3D" id="1.10.8.10">
    <property type="entry name" value="DNA helicase RuvA subunit, C-terminal domain"/>
    <property type="match status" value="1"/>
</dbReference>
<feature type="chain" id="PRO_5040509654" evidence="1">
    <location>
        <begin position="26"/>
        <end position="513"/>
    </location>
</feature>
<keyword evidence="1" id="KW-0732">Signal</keyword>
<name>A0A9N9CAA7_9GLOM</name>